<dbReference type="RefSeq" id="WP_289447314.1">
    <property type="nucleotide sequence ID" value="NZ_JAUCGR010000002.1"/>
</dbReference>
<dbReference type="EMBL" id="JAUCGR010000002">
    <property type="protein sequence ID" value="MDM7831906.1"/>
    <property type="molecule type" value="Genomic_DNA"/>
</dbReference>
<gene>
    <name evidence="2" type="ORF">QRT05_11225</name>
</gene>
<keyword evidence="1" id="KW-0812">Transmembrane</keyword>
<proteinExistence type="predicted"/>
<keyword evidence="3" id="KW-1185">Reference proteome</keyword>
<evidence type="ECO:0000313" key="2">
    <source>
        <dbReference type="EMBL" id="MDM7831906.1"/>
    </source>
</evidence>
<name>A0ABT7S8J1_9CELL</name>
<feature type="transmembrane region" description="Helical" evidence="1">
    <location>
        <begin position="53"/>
        <end position="72"/>
    </location>
</feature>
<sequence length="87" mass="9791">MIRYSPDVPPTRPQRWVAKHAVGIRWAVAAWVAVLVVLGAVLVRRPSEGDDPVVGWVLIGMALVVAGLWIVLTRDLRRRVDDFDRTH</sequence>
<comment type="caution">
    <text evidence="2">The sequence shown here is derived from an EMBL/GenBank/DDBJ whole genome shotgun (WGS) entry which is preliminary data.</text>
</comment>
<keyword evidence="1" id="KW-0472">Membrane</keyword>
<keyword evidence="1" id="KW-1133">Transmembrane helix</keyword>
<evidence type="ECO:0008006" key="4">
    <source>
        <dbReference type="Google" id="ProtNLM"/>
    </source>
</evidence>
<dbReference type="Proteomes" id="UP001321453">
    <property type="component" value="Unassembled WGS sequence"/>
</dbReference>
<organism evidence="2 3">
    <name type="scientific">Cellulomonas edaphi</name>
    <dbReference type="NCBI Taxonomy" id="3053468"/>
    <lineage>
        <taxon>Bacteria</taxon>
        <taxon>Bacillati</taxon>
        <taxon>Actinomycetota</taxon>
        <taxon>Actinomycetes</taxon>
        <taxon>Micrococcales</taxon>
        <taxon>Cellulomonadaceae</taxon>
        <taxon>Cellulomonas</taxon>
    </lineage>
</organism>
<evidence type="ECO:0000313" key="3">
    <source>
        <dbReference type="Proteomes" id="UP001321453"/>
    </source>
</evidence>
<reference evidence="2 3" key="1">
    <citation type="submission" date="2023-06" db="EMBL/GenBank/DDBJ databases">
        <title>Cellulomonas sp. MW9 Whole genome sequence.</title>
        <authorList>
            <person name="Park S."/>
        </authorList>
    </citation>
    <scope>NUCLEOTIDE SEQUENCE [LARGE SCALE GENOMIC DNA]</scope>
    <source>
        <strain evidence="2 3">MW9</strain>
    </source>
</reference>
<evidence type="ECO:0000256" key="1">
    <source>
        <dbReference type="SAM" id="Phobius"/>
    </source>
</evidence>
<feature type="transmembrane region" description="Helical" evidence="1">
    <location>
        <begin position="21"/>
        <end position="41"/>
    </location>
</feature>
<protein>
    <recommendedName>
        <fullName evidence="4">DUF2530 domain-containing protein</fullName>
    </recommendedName>
</protein>
<accession>A0ABT7S8J1</accession>